<gene>
    <name evidence="13" type="ORF">KK060_03970</name>
</gene>
<dbReference type="PROSITE" id="PS50109">
    <property type="entry name" value="HIS_KIN"/>
    <property type="match status" value="1"/>
</dbReference>
<evidence type="ECO:0000256" key="2">
    <source>
        <dbReference type="ARBA" id="ARBA00012438"/>
    </source>
</evidence>
<evidence type="ECO:0000259" key="10">
    <source>
        <dbReference type="PROSITE" id="PS50109"/>
    </source>
</evidence>
<evidence type="ECO:0000313" key="13">
    <source>
        <dbReference type="EMBL" id="MBT1702421.1"/>
    </source>
</evidence>
<dbReference type="SMART" id="SM00388">
    <property type="entry name" value="HisKA"/>
    <property type="match status" value="1"/>
</dbReference>
<dbReference type="Gene3D" id="1.10.287.130">
    <property type="match status" value="1"/>
</dbReference>
<keyword evidence="5" id="KW-0547">Nucleotide-binding</keyword>
<dbReference type="RefSeq" id="WP_254152344.1">
    <property type="nucleotide sequence ID" value="NZ_JAHESD010000005.1"/>
</dbReference>
<dbReference type="InterPro" id="IPR011006">
    <property type="entry name" value="CheY-like_superfamily"/>
</dbReference>
<evidence type="ECO:0000256" key="4">
    <source>
        <dbReference type="ARBA" id="ARBA00022679"/>
    </source>
</evidence>
<dbReference type="InterPro" id="IPR004358">
    <property type="entry name" value="Sig_transdc_His_kin-like_C"/>
</dbReference>
<feature type="domain" description="PAS" evidence="12">
    <location>
        <begin position="139"/>
        <end position="194"/>
    </location>
</feature>
<dbReference type="PANTHER" id="PTHR43065">
    <property type="entry name" value="SENSOR HISTIDINE KINASE"/>
    <property type="match status" value="1"/>
</dbReference>
<evidence type="ECO:0000256" key="6">
    <source>
        <dbReference type="ARBA" id="ARBA00022777"/>
    </source>
</evidence>
<dbReference type="EC" id="2.7.13.3" evidence="2"/>
<keyword evidence="8" id="KW-0902">Two-component regulatory system</keyword>
<dbReference type="CDD" id="cd00082">
    <property type="entry name" value="HisKA"/>
    <property type="match status" value="1"/>
</dbReference>
<evidence type="ECO:0000256" key="7">
    <source>
        <dbReference type="ARBA" id="ARBA00022840"/>
    </source>
</evidence>
<dbReference type="PANTHER" id="PTHR43065:SF10">
    <property type="entry name" value="PEROXIDE STRESS-ACTIVATED HISTIDINE KINASE MAK3"/>
    <property type="match status" value="1"/>
</dbReference>
<comment type="catalytic activity">
    <reaction evidence="1">
        <text>ATP + protein L-histidine = ADP + protein N-phospho-L-histidine.</text>
        <dbReference type="EC" id="2.7.13.3"/>
    </reaction>
</comment>
<keyword evidence="14" id="KW-1185">Reference proteome</keyword>
<dbReference type="SMART" id="SM00387">
    <property type="entry name" value="HATPase_c"/>
    <property type="match status" value="1"/>
</dbReference>
<dbReference type="SUPFAM" id="SSF47384">
    <property type="entry name" value="Homodimeric domain of signal transducing histidine kinase"/>
    <property type="match status" value="1"/>
</dbReference>
<dbReference type="SMART" id="SM00091">
    <property type="entry name" value="PAS"/>
    <property type="match status" value="1"/>
</dbReference>
<comment type="caution">
    <text evidence="13">The sequence shown here is derived from an EMBL/GenBank/DDBJ whole genome shotgun (WGS) entry which is preliminary data.</text>
</comment>
<dbReference type="SUPFAM" id="SSF55785">
    <property type="entry name" value="PYP-like sensor domain (PAS domain)"/>
    <property type="match status" value="1"/>
</dbReference>
<evidence type="ECO:0000259" key="11">
    <source>
        <dbReference type="PROSITE" id="PS50110"/>
    </source>
</evidence>
<name>A0ABS5VQX3_9BACT</name>
<dbReference type="Gene3D" id="3.30.450.20">
    <property type="entry name" value="PAS domain"/>
    <property type="match status" value="1"/>
</dbReference>
<keyword evidence="6" id="KW-0418">Kinase</keyword>
<dbReference type="SUPFAM" id="SSF52172">
    <property type="entry name" value="CheY-like"/>
    <property type="match status" value="1"/>
</dbReference>
<dbReference type="InterPro" id="IPR001789">
    <property type="entry name" value="Sig_transdc_resp-reg_receiver"/>
</dbReference>
<accession>A0ABS5VQX3</accession>
<dbReference type="SUPFAM" id="SSF55874">
    <property type="entry name" value="ATPase domain of HSP90 chaperone/DNA topoisomerase II/histidine kinase"/>
    <property type="match status" value="1"/>
</dbReference>
<dbReference type="PRINTS" id="PR00344">
    <property type="entry name" value="BCTRLSENSOR"/>
</dbReference>
<protein>
    <recommendedName>
        <fullName evidence="2">histidine kinase</fullName>
        <ecNumber evidence="2">2.7.13.3</ecNumber>
    </recommendedName>
</protein>
<dbReference type="InterPro" id="IPR035965">
    <property type="entry name" value="PAS-like_dom_sf"/>
</dbReference>
<dbReference type="Pfam" id="PF02518">
    <property type="entry name" value="HATPase_c"/>
    <property type="match status" value="1"/>
</dbReference>
<dbReference type="Proteomes" id="UP000772618">
    <property type="component" value="Unassembled WGS sequence"/>
</dbReference>
<dbReference type="InterPro" id="IPR000014">
    <property type="entry name" value="PAS"/>
</dbReference>
<dbReference type="InterPro" id="IPR003661">
    <property type="entry name" value="HisK_dim/P_dom"/>
</dbReference>
<evidence type="ECO:0000256" key="1">
    <source>
        <dbReference type="ARBA" id="ARBA00000085"/>
    </source>
</evidence>
<dbReference type="Pfam" id="PF13426">
    <property type="entry name" value="PAS_9"/>
    <property type="match status" value="1"/>
</dbReference>
<dbReference type="NCBIfam" id="TIGR00229">
    <property type="entry name" value="sensory_box"/>
    <property type="match status" value="1"/>
</dbReference>
<evidence type="ECO:0000313" key="14">
    <source>
        <dbReference type="Proteomes" id="UP000772618"/>
    </source>
</evidence>
<evidence type="ECO:0000256" key="8">
    <source>
        <dbReference type="ARBA" id="ARBA00023012"/>
    </source>
</evidence>
<dbReference type="EMBL" id="JAHESD010000005">
    <property type="protein sequence ID" value="MBT1702421.1"/>
    <property type="molecule type" value="Genomic_DNA"/>
</dbReference>
<dbReference type="Pfam" id="PF00512">
    <property type="entry name" value="HisKA"/>
    <property type="match status" value="1"/>
</dbReference>
<dbReference type="Gene3D" id="3.40.50.2300">
    <property type="match status" value="1"/>
</dbReference>
<dbReference type="SMART" id="SM00448">
    <property type="entry name" value="REC"/>
    <property type="match status" value="1"/>
</dbReference>
<evidence type="ECO:0000256" key="3">
    <source>
        <dbReference type="ARBA" id="ARBA00022553"/>
    </source>
</evidence>
<evidence type="ECO:0000256" key="5">
    <source>
        <dbReference type="ARBA" id="ARBA00022741"/>
    </source>
</evidence>
<dbReference type="InterPro" id="IPR005467">
    <property type="entry name" value="His_kinase_dom"/>
</dbReference>
<feature type="modified residue" description="4-aspartylphosphate" evidence="9">
    <location>
        <position position="61"/>
    </location>
</feature>
<dbReference type="InterPro" id="IPR036890">
    <property type="entry name" value="HATPase_C_sf"/>
</dbReference>
<keyword evidence="7" id="KW-0067">ATP-binding</keyword>
<dbReference type="CDD" id="cd00130">
    <property type="entry name" value="PAS"/>
    <property type="match status" value="1"/>
</dbReference>
<dbReference type="CDD" id="cd00156">
    <property type="entry name" value="REC"/>
    <property type="match status" value="1"/>
</dbReference>
<keyword evidence="3 9" id="KW-0597">Phosphoprotein</keyword>
<keyword evidence="4" id="KW-0808">Transferase</keyword>
<dbReference type="PROSITE" id="PS50112">
    <property type="entry name" value="PAS"/>
    <property type="match status" value="1"/>
</dbReference>
<sequence>MYSNDQQVRILIIDDDEDDFILTRTFLESIEDRKFDIQWCYNYKRALELIAQKQFDLYFVDYRLGAKTGIDLLREACENNCEEPIILLTGKGNSAIDKQAMQMGAVDYLVKSDLTTEKLERCIRYSLERSATLKALKANERKYRNIFEKSKEAVFTTNESLMFKDVNEAMSNLFGYEKQQLFQVSLYQLIEGESIRQTIREQLSSKGEVNDLEVEFYNSRGKKRNCILFLSQEEDNHNHRYFQGILHDITNQKKTERATLLAEKLAATGRLVRTLAHEVRNPLSNIHMSLEQLIASIKPEDKIYLDIIERNGKRINDLITELLTSSRPTEIAFENLALQTVIDETINAALDRITLKQIGLKVNYPEYPCYIKGDKEKLKIAFLNIIINAIEAIGHNKGELGILITHNEDNFAVEITDNGCGIPAENLSKLFEPYFTSKRNGIGLGLASTLNILQSHSATVEVKSKVGAGTTFIVTFNESQKIPVETPLLQKY</sequence>
<feature type="domain" description="Histidine kinase" evidence="10">
    <location>
        <begin position="274"/>
        <end position="480"/>
    </location>
</feature>
<dbReference type="Pfam" id="PF00072">
    <property type="entry name" value="Response_reg"/>
    <property type="match status" value="1"/>
</dbReference>
<dbReference type="PROSITE" id="PS50110">
    <property type="entry name" value="RESPONSE_REGULATORY"/>
    <property type="match status" value="1"/>
</dbReference>
<dbReference type="CDD" id="cd00075">
    <property type="entry name" value="HATPase"/>
    <property type="match status" value="1"/>
</dbReference>
<dbReference type="InterPro" id="IPR003594">
    <property type="entry name" value="HATPase_dom"/>
</dbReference>
<dbReference type="InterPro" id="IPR036097">
    <property type="entry name" value="HisK_dim/P_sf"/>
</dbReference>
<dbReference type="Gene3D" id="3.30.565.10">
    <property type="entry name" value="Histidine kinase-like ATPase, C-terminal domain"/>
    <property type="match status" value="1"/>
</dbReference>
<evidence type="ECO:0000259" key="12">
    <source>
        <dbReference type="PROSITE" id="PS50112"/>
    </source>
</evidence>
<reference evidence="13 14" key="1">
    <citation type="submission" date="2021-05" db="EMBL/GenBank/DDBJ databases">
        <title>A Polyphasic approach of four new species of the genus Ohtaekwangia: Ohtaekwangia histidinii sp. nov., Ohtaekwangia cretensis sp. nov., Ohtaekwangia indiensis sp. nov., Ohtaekwangia reichenbachii sp. nov. from diverse environment.</title>
        <authorList>
            <person name="Octaviana S."/>
        </authorList>
    </citation>
    <scope>NUCLEOTIDE SEQUENCE [LARGE SCALE GENOMIC DNA]</scope>
    <source>
        <strain evidence="13 14">PWU20</strain>
    </source>
</reference>
<evidence type="ECO:0000256" key="9">
    <source>
        <dbReference type="PROSITE-ProRule" id="PRU00169"/>
    </source>
</evidence>
<proteinExistence type="predicted"/>
<organism evidence="13 14">
    <name type="scientific">Chryseosolibacter indicus</name>
    <dbReference type="NCBI Taxonomy" id="2782351"/>
    <lineage>
        <taxon>Bacteria</taxon>
        <taxon>Pseudomonadati</taxon>
        <taxon>Bacteroidota</taxon>
        <taxon>Cytophagia</taxon>
        <taxon>Cytophagales</taxon>
        <taxon>Chryseotaleaceae</taxon>
        <taxon>Chryseosolibacter</taxon>
    </lineage>
</organism>
<feature type="domain" description="Response regulatory" evidence="11">
    <location>
        <begin position="9"/>
        <end position="126"/>
    </location>
</feature>